<accession>A0AAW4JBL1</accession>
<gene>
    <name evidence="6" type="ORF">GA0070562_0959</name>
    <name evidence="5" type="ORF">J5U46_04280</name>
</gene>
<feature type="region of interest" description="Disordered" evidence="1">
    <location>
        <begin position="356"/>
        <end position="402"/>
    </location>
</feature>
<feature type="chain" id="PRO_5043969150" evidence="3">
    <location>
        <begin position="30"/>
        <end position="445"/>
    </location>
</feature>
<dbReference type="InterPro" id="IPR008752">
    <property type="entry name" value="Peptidase_M11"/>
</dbReference>
<keyword evidence="3" id="KW-0732">Signal</keyword>
<reference evidence="5" key="2">
    <citation type="submission" date="2021-03" db="EMBL/GenBank/DDBJ databases">
        <title>X isolated from Micromonospora tulbaghiae.</title>
        <authorList>
            <person name="Stennett H.L."/>
        </authorList>
    </citation>
    <scope>NUCLEOTIDE SEQUENCE</scope>
    <source>
        <strain evidence="5">28M1-20</strain>
    </source>
</reference>
<sequence length="445" mass="45231">MKLSALGRIALATSVTVLTVGVLPDSAQAAAPSVKRKILPVLVEFSDASFQFPDKVKASTPDTYFGSKKDSAASFLSEVSRGRYTVVPAVTGQFLGPITLDLSAAGCPHGQINTMTRAELAKRGLVAGEDYDSLSMVFPAQKTNCPWAGLATQPGPTTWINLYGTASGIDVVGHELGHNLGFRHQGRFLCTGGDLTACRSEGSSYKSIMGGGGYRSGFTAPEMIHAGWLSDSTTKVTKSGTYTLRPLHGTGSGTRALDIALGKDRLVLEYRHAAGSFDATIEGVHAYRVPAGTYSGASLIDTTTANKTAANDAPANVDAVKKLTDRANRVSVAVVSSGNGTAKIKVALNGDSLAAVGAPKASPSATPTASVSPTPGASASPTAGQVAAGDTGPAPDGSATADLAATTTGTSRTGLLGAAAGAVALVLAGLVTLFLTRRRGRGKHA</sequence>
<feature type="transmembrane region" description="Helical" evidence="2">
    <location>
        <begin position="415"/>
        <end position="435"/>
    </location>
</feature>
<evidence type="ECO:0000313" key="5">
    <source>
        <dbReference type="EMBL" id="MBO4139373.1"/>
    </source>
</evidence>
<proteinExistence type="predicted"/>
<dbReference type="RefSeq" id="WP_175438575.1">
    <property type="nucleotide sequence ID" value="NZ_FMCQ01000001.1"/>
</dbReference>
<dbReference type="EMBL" id="FMCQ01000001">
    <property type="protein sequence ID" value="SCE63400.1"/>
    <property type="molecule type" value="Genomic_DNA"/>
</dbReference>
<name>A0AAW4JBL1_9ACTN</name>
<dbReference type="SUPFAM" id="SSF55486">
    <property type="entry name" value="Metalloproteases ('zincins'), catalytic domain"/>
    <property type="match status" value="1"/>
</dbReference>
<keyword evidence="2" id="KW-1133">Transmembrane helix</keyword>
<evidence type="ECO:0000313" key="8">
    <source>
        <dbReference type="Proteomes" id="UP000669887"/>
    </source>
</evidence>
<protein>
    <submittedName>
        <fullName evidence="6">Gametolysin peptidase M11</fullName>
    </submittedName>
</protein>
<feature type="signal peptide" evidence="3">
    <location>
        <begin position="1"/>
        <end position="29"/>
    </location>
</feature>
<feature type="domain" description="Peptidase M11 gametolysin" evidence="4">
    <location>
        <begin position="124"/>
        <end position="253"/>
    </location>
</feature>
<evidence type="ECO:0000313" key="7">
    <source>
        <dbReference type="Proteomes" id="UP000199405"/>
    </source>
</evidence>
<comment type="caution">
    <text evidence="5">The sequence shown here is derived from an EMBL/GenBank/DDBJ whole genome shotgun (WGS) entry which is preliminary data.</text>
</comment>
<dbReference type="EMBL" id="JAGFVQ010000005">
    <property type="protein sequence ID" value="MBO4139373.1"/>
    <property type="molecule type" value="Genomic_DNA"/>
</dbReference>
<evidence type="ECO:0000259" key="4">
    <source>
        <dbReference type="Pfam" id="PF05548"/>
    </source>
</evidence>
<dbReference type="GeneID" id="93467781"/>
<keyword evidence="2" id="KW-0472">Membrane</keyword>
<evidence type="ECO:0000256" key="2">
    <source>
        <dbReference type="SAM" id="Phobius"/>
    </source>
</evidence>
<dbReference type="Proteomes" id="UP000199405">
    <property type="component" value="Unassembled WGS sequence"/>
</dbReference>
<feature type="compositionally biased region" description="Low complexity" evidence="1">
    <location>
        <begin position="357"/>
        <end position="384"/>
    </location>
</feature>
<keyword evidence="7" id="KW-1185">Reference proteome</keyword>
<dbReference type="AlphaFoldDB" id="A0AAW4JBL1"/>
<dbReference type="Proteomes" id="UP000669887">
    <property type="component" value="Unassembled WGS sequence"/>
</dbReference>
<evidence type="ECO:0000256" key="3">
    <source>
        <dbReference type="SAM" id="SignalP"/>
    </source>
</evidence>
<reference evidence="6 7" key="1">
    <citation type="submission" date="2016-06" db="EMBL/GenBank/DDBJ databases">
        <authorList>
            <person name="Varghese N."/>
            <person name="Submissions Spin"/>
        </authorList>
    </citation>
    <scope>NUCLEOTIDE SEQUENCE [LARGE SCALE GENOMIC DNA]</scope>
    <source>
        <strain evidence="6 7">DSM 45142</strain>
    </source>
</reference>
<keyword evidence="2" id="KW-0812">Transmembrane</keyword>
<evidence type="ECO:0000256" key="1">
    <source>
        <dbReference type="SAM" id="MobiDB-lite"/>
    </source>
</evidence>
<dbReference type="Pfam" id="PF05548">
    <property type="entry name" value="Peptidase_M11"/>
    <property type="match status" value="1"/>
</dbReference>
<evidence type="ECO:0000313" key="6">
    <source>
        <dbReference type="EMBL" id="SCE63400.1"/>
    </source>
</evidence>
<organism evidence="5 8">
    <name type="scientific">Micromonospora tulbaghiae</name>
    <dbReference type="NCBI Taxonomy" id="479978"/>
    <lineage>
        <taxon>Bacteria</taxon>
        <taxon>Bacillati</taxon>
        <taxon>Actinomycetota</taxon>
        <taxon>Actinomycetes</taxon>
        <taxon>Micromonosporales</taxon>
        <taxon>Micromonosporaceae</taxon>
        <taxon>Micromonospora</taxon>
    </lineage>
</organism>